<dbReference type="AlphaFoldDB" id="A0A392RH34"/>
<dbReference type="SUPFAM" id="SSF47473">
    <property type="entry name" value="EF-hand"/>
    <property type="match status" value="1"/>
</dbReference>
<evidence type="ECO:0000313" key="4">
    <source>
        <dbReference type="Proteomes" id="UP000265520"/>
    </source>
</evidence>
<dbReference type="InterPro" id="IPR002048">
    <property type="entry name" value="EF_hand_dom"/>
</dbReference>
<dbReference type="Proteomes" id="UP000265520">
    <property type="component" value="Unassembled WGS sequence"/>
</dbReference>
<dbReference type="GO" id="GO:0005509">
    <property type="term" value="F:calcium ion binding"/>
    <property type="evidence" value="ECO:0007669"/>
    <property type="project" value="InterPro"/>
</dbReference>
<evidence type="ECO:0000313" key="3">
    <source>
        <dbReference type="EMBL" id="MCI35928.1"/>
    </source>
</evidence>
<name>A0A392RH34_9FABA</name>
<accession>A0A392RH34</accession>
<dbReference type="CDD" id="cd00051">
    <property type="entry name" value="EFh"/>
    <property type="match status" value="1"/>
</dbReference>
<protein>
    <submittedName>
        <fullName evidence="3">Calcium-binding protein CML38-like</fullName>
    </submittedName>
</protein>
<feature type="non-terminal residue" evidence="3">
    <location>
        <position position="1"/>
    </location>
</feature>
<sequence length="78" mass="8969">VSYYERVFSHLDGNRNGKISPAELQQCLEAIGQKLSAKETEAVVAYLDTDGDELLRFDDFARFLEGWNENEEDRLNDL</sequence>
<evidence type="ECO:0000256" key="1">
    <source>
        <dbReference type="ARBA" id="ARBA00022837"/>
    </source>
</evidence>
<reference evidence="3 4" key="1">
    <citation type="journal article" date="2018" name="Front. Plant Sci.">
        <title>Red Clover (Trifolium pratense) and Zigzag Clover (T. medium) - A Picture of Genomic Similarities and Differences.</title>
        <authorList>
            <person name="Dluhosova J."/>
            <person name="Istvanek J."/>
            <person name="Nedelnik J."/>
            <person name="Repkova J."/>
        </authorList>
    </citation>
    <scope>NUCLEOTIDE SEQUENCE [LARGE SCALE GENOMIC DNA]</scope>
    <source>
        <strain evidence="4">cv. 10/8</strain>
        <tissue evidence="3">Leaf</tissue>
    </source>
</reference>
<dbReference type="InterPro" id="IPR011992">
    <property type="entry name" value="EF-hand-dom_pair"/>
</dbReference>
<feature type="domain" description="EF-hand" evidence="2">
    <location>
        <begin position="1"/>
        <end position="34"/>
    </location>
</feature>
<comment type="caution">
    <text evidence="3">The sequence shown here is derived from an EMBL/GenBank/DDBJ whole genome shotgun (WGS) entry which is preliminary data.</text>
</comment>
<dbReference type="Pfam" id="PF13499">
    <property type="entry name" value="EF-hand_7"/>
    <property type="match status" value="1"/>
</dbReference>
<keyword evidence="4" id="KW-1185">Reference proteome</keyword>
<dbReference type="PROSITE" id="PS00018">
    <property type="entry name" value="EF_HAND_1"/>
    <property type="match status" value="1"/>
</dbReference>
<keyword evidence="1" id="KW-0106">Calcium</keyword>
<feature type="non-terminal residue" evidence="3">
    <location>
        <position position="78"/>
    </location>
</feature>
<evidence type="ECO:0000259" key="2">
    <source>
        <dbReference type="PROSITE" id="PS50222"/>
    </source>
</evidence>
<dbReference type="Gene3D" id="1.10.238.10">
    <property type="entry name" value="EF-hand"/>
    <property type="match status" value="1"/>
</dbReference>
<dbReference type="EMBL" id="LXQA010228512">
    <property type="protein sequence ID" value="MCI35928.1"/>
    <property type="molecule type" value="Genomic_DNA"/>
</dbReference>
<dbReference type="PROSITE" id="PS50222">
    <property type="entry name" value="EF_HAND_2"/>
    <property type="match status" value="1"/>
</dbReference>
<proteinExistence type="predicted"/>
<dbReference type="InterPro" id="IPR018247">
    <property type="entry name" value="EF_Hand_1_Ca_BS"/>
</dbReference>
<organism evidence="3 4">
    <name type="scientific">Trifolium medium</name>
    <dbReference type="NCBI Taxonomy" id="97028"/>
    <lineage>
        <taxon>Eukaryota</taxon>
        <taxon>Viridiplantae</taxon>
        <taxon>Streptophyta</taxon>
        <taxon>Embryophyta</taxon>
        <taxon>Tracheophyta</taxon>
        <taxon>Spermatophyta</taxon>
        <taxon>Magnoliopsida</taxon>
        <taxon>eudicotyledons</taxon>
        <taxon>Gunneridae</taxon>
        <taxon>Pentapetalae</taxon>
        <taxon>rosids</taxon>
        <taxon>fabids</taxon>
        <taxon>Fabales</taxon>
        <taxon>Fabaceae</taxon>
        <taxon>Papilionoideae</taxon>
        <taxon>50 kb inversion clade</taxon>
        <taxon>NPAAA clade</taxon>
        <taxon>Hologalegina</taxon>
        <taxon>IRL clade</taxon>
        <taxon>Trifolieae</taxon>
        <taxon>Trifolium</taxon>
    </lineage>
</organism>